<keyword evidence="3" id="KW-1185">Reference proteome</keyword>
<proteinExistence type="inferred from homology"/>
<dbReference type="RefSeq" id="WP_283713426.1">
    <property type="nucleotide sequence ID" value="NZ_JASJEW010000004.1"/>
</dbReference>
<dbReference type="EMBL" id="JASJEX010000005">
    <property type="protein sequence ID" value="MDJ1130338.1"/>
    <property type="molecule type" value="Genomic_DNA"/>
</dbReference>
<reference evidence="2" key="1">
    <citation type="submission" date="2023-05" db="EMBL/GenBank/DDBJ databases">
        <title>[olsenella] sp. nov., isolated from a pig farm feces dump.</title>
        <authorList>
            <person name="Chang Y.-H."/>
        </authorList>
    </citation>
    <scope>NUCLEOTIDE SEQUENCE</scope>
    <source>
        <strain evidence="2">YH-ols2217</strain>
    </source>
</reference>
<dbReference type="InterPro" id="IPR043129">
    <property type="entry name" value="ATPase_NBD"/>
</dbReference>
<evidence type="ECO:0000256" key="1">
    <source>
        <dbReference type="ARBA" id="ARBA00006479"/>
    </source>
</evidence>
<protein>
    <submittedName>
        <fullName evidence="2">ROK family protein</fullName>
    </submittedName>
</protein>
<dbReference type="Proteomes" id="UP001431693">
    <property type="component" value="Unassembled WGS sequence"/>
</dbReference>
<dbReference type="PANTHER" id="PTHR18964:SF149">
    <property type="entry name" value="BIFUNCTIONAL UDP-N-ACETYLGLUCOSAMINE 2-EPIMERASE_N-ACETYLMANNOSAMINE KINASE"/>
    <property type="match status" value="1"/>
</dbReference>
<evidence type="ECO:0000313" key="3">
    <source>
        <dbReference type="Proteomes" id="UP001431693"/>
    </source>
</evidence>
<dbReference type="PROSITE" id="PS01125">
    <property type="entry name" value="ROK"/>
    <property type="match status" value="1"/>
</dbReference>
<comment type="caution">
    <text evidence="2">The sequence shown here is derived from an EMBL/GenBank/DDBJ whole genome shotgun (WGS) entry which is preliminary data.</text>
</comment>
<dbReference type="InterPro" id="IPR000600">
    <property type="entry name" value="ROK"/>
</dbReference>
<accession>A0ABT6ZMQ2</accession>
<organism evidence="2 3">
    <name type="scientific">Kribbibacterium absianum</name>
    <dbReference type="NCBI Taxonomy" id="3044210"/>
    <lineage>
        <taxon>Bacteria</taxon>
        <taxon>Bacillati</taxon>
        <taxon>Actinomycetota</taxon>
        <taxon>Coriobacteriia</taxon>
        <taxon>Coriobacteriales</taxon>
        <taxon>Kribbibacteriaceae</taxon>
        <taxon>Kribbibacterium</taxon>
    </lineage>
</organism>
<dbReference type="Pfam" id="PF00480">
    <property type="entry name" value="ROK"/>
    <property type="match status" value="1"/>
</dbReference>
<comment type="similarity">
    <text evidence="1">Belongs to the ROK (NagC/XylR) family.</text>
</comment>
<evidence type="ECO:0000313" key="2">
    <source>
        <dbReference type="EMBL" id="MDJ1130338.1"/>
    </source>
</evidence>
<gene>
    <name evidence="2" type="ORF">QJ043_09645</name>
</gene>
<name>A0ABT6ZMQ2_9ACTN</name>
<dbReference type="Gene3D" id="3.30.420.40">
    <property type="match status" value="2"/>
</dbReference>
<dbReference type="SUPFAM" id="SSF53067">
    <property type="entry name" value="Actin-like ATPase domain"/>
    <property type="match status" value="1"/>
</dbReference>
<dbReference type="PANTHER" id="PTHR18964">
    <property type="entry name" value="ROK (REPRESSOR, ORF, KINASE) FAMILY"/>
    <property type="match status" value="1"/>
</dbReference>
<sequence>MADTLADAMRATRAEVMGEAPAGQRDLLVGIDVGGTTVKVALVSQEGEVIANDAVRTESMKTPEEVAAAAQAIKAIADAAKAEGDRVAAVGLAVPGVVSPDDELLLSPNITLDLGALVEKLKDVFGVGVYPVNDANAAALGELWQGAGSGDSLVFVTLGTGVGGGVVVGGKVIVGGKGSAGEIGHLTIEPDGRLCGCGRGGCLEMYASSRGVVLNYRDECEKSGAEPVELEHDAHALPIFDAARNGSPEAVAAVDRMGRALGQAMATIACVVDPAAFVIGGGMSPAFDLFGPALMDEYRKDVISACADTPIVVAELGNLAGMLGSAYHAANRAGLAVKVWQKS</sequence>
<dbReference type="InterPro" id="IPR049874">
    <property type="entry name" value="ROK_cs"/>
</dbReference>